<dbReference type="CDD" id="cd13585">
    <property type="entry name" value="PBP2_TMBP_like"/>
    <property type="match status" value="1"/>
</dbReference>
<evidence type="ECO:0000256" key="3">
    <source>
        <dbReference type="ARBA" id="ARBA00023136"/>
    </source>
</evidence>
<keyword evidence="8" id="KW-1185">Reference proteome</keyword>
<dbReference type="PANTHER" id="PTHR43649:SF33">
    <property type="entry name" value="POLYGALACTURONAN_RHAMNOGALACTURONAN-BINDING PROTEIN YTCQ"/>
    <property type="match status" value="1"/>
</dbReference>
<dbReference type="PANTHER" id="PTHR43649">
    <property type="entry name" value="ARABINOSE-BINDING PROTEIN-RELATED"/>
    <property type="match status" value="1"/>
</dbReference>
<feature type="signal peptide" evidence="6">
    <location>
        <begin position="1"/>
        <end position="24"/>
    </location>
</feature>
<keyword evidence="1" id="KW-1003">Cell membrane</keyword>
<reference evidence="7 8" key="1">
    <citation type="journal article" date="2017" name="Int. J. Syst. Evol. Microbiol.">
        <title>Jeotgalibaca porci sp. nov. and Jeotgalibaca arthritidis sp. nov., isolated from pigs, and emended description of the genus Jeotgalibaca.</title>
        <authorList>
            <person name="Zamora L."/>
            <person name="Perez-Sancho M."/>
            <person name="Dominguez L."/>
            <person name="Fernandez-Garayzabal J.F."/>
            <person name="Vela A.I."/>
        </authorList>
    </citation>
    <scope>NUCLEOTIDE SEQUENCE [LARGE SCALE GENOMIC DNA]</scope>
    <source>
        <strain evidence="7 8">CCUG 69148</strain>
    </source>
</reference>
<dbReference type="Gene3D" id="3.40.190.10">
    <property type="entry name" value="Periplasmic binding protein-like II"/>
    <property type="match status" value="1"/>
</dbReference>
<sequence>MEGFNLFNKRKMLAGSLSFLSALALVGCGGGETADSGGSQGTGGSDGDKELTFMFRGGEDEKKAYQAAINAFEDANPGVSVNVISTDADQYATKLQAAIAGNDIPDVFYVEQGDVMAYVDNGILKDITEEVENSDFDIENVWEYGINSYRYDGKNIGQGNIYGLPKDVGPFALGYNKAMFEEAGIDLPDPDTPYTFEEFVEVGKQLTKDNDGDGELDQWATGFNVNWSLHAFVWSNGGEYLSEDYSEVLIDSPEFIEALQYFADLQNVHGLTPSVAQAQTLDTYQRWMNGEIAFFPVGPWDMSTYATLDFEYDLVPWPAGKTGVAATYIGSLGIGVSEATKHVDEAIELAMYLSTSKEGQQQLVDAQIQIPNLIDMADEWAADTESVPNNKKEFVDIVGEYGRALPAARTYTAEWYDEFFINIQPVLDGEQTAEEYVKQVQPRMQELLDASIIQHEQSAN</sequence>
<keyword evidence="3" id="KW-0472">Membrane</keyword>
<evidence type="ECO:0000256" key="1">
    <source>
        <dbReference type="ARBA" id="ARBA00022475"/>
    </source>
</evidence>
<gene>
    <name evidence="7" type="ORF">G7058_09410</name>
</gene>
<dbReference type="SUPFAM" id="SSF53850">
    <property type="entry name" value="Periplasmic binding protein-like II"/>
    <property type="match status" value="1"/>
</dbReference>
<dbReference type="Proteomes" id="UP000501830">
    <property type="component" value="Chromosome"/>
</dbReference>
<dbReference type="KEGG" id="jpo:G7058_09410"/>
<dbReference type="Pfam" id="PF01547">
    <property type="entry name" value="SBP_bac_1"/>
    <property type="match status" value="1"/>
</dbReference>
<dbReference type="GeneID" id="94553501"/>
<feature type="chain" id="PRO_5039257716" evidence="6">
    <location>
        <begin position="25"/>
        <end position="460"/>
    </location>
</feature>
<dbReference type="InterPro" id="IPR006059">
    <property type="entry name" value="SBP"/>
</dbReference>
<name>A0A6G7WJ41_9LACT</name>
<keyword evidence="4" id="KW-0564">Palmitate</keyword>
<proteinExistence type="predicted"/>
<evidence type="ECO:0000313" key="7">
    <source>
        <dbReference type="EMBL" id="QIK52237.1"/>
    </source>
</evidence>
<organism evidence="7 8">
    <name type="scientific">Jeotgalibaca porci</name>
    <dbReference type="NCBI Taxonomy" id="1868793"/>
    <lineage>
        <taxon>Bacteria</taxon>
        <taxon>Bacillati</taxon>
        <taxon>Bacillota</taxon>
        <taxon>Bacilli</taxon>
        <taxon>Lactobacillales</taxon>
        <taxon>Carnobacteriaceae</taxon>
        <taxon>Jeotgalibaca</taxon>
    </lineage>
</organism>
<evidence type="ECO:0000256" key="4">
    <source>
        <dbReference type="ARBA" id="ARBA00023139"/>
    </source>
</evidence>
<dbReference type="EMBL" id="CP049889">
    <property type="protein sequence ID" value="QIK52237.1"/>
    <property type="molecule type" value="Genomic_DNA"/>
</dbReference>
<keyword evidence="5" id="KW-0449">Lipoprotein</keyword>
<evidence type="ECO:0000256" key="5">
    <source>
        <dbReference type="ARBA" id="ARBA00023288"/>
    </source>
</evidence>
<protein>
    <submittedName>
        <fullName evidence="7">Sugar ABC transporter substrate-binding protein</fullName>
    </submittedName>
</protein>
<dbReference type="AlphaFoldDB" id="A0A6G7WJ41"/>
<accession>A0A6G7WJ41</accession>
<dbReference type="InterPro" id="IPR050490">
    <property type="entry name" value="Bact_solute-bd_prot1"/>
</dbReference>
<evidence type="ECO:0000256" key="6">
    <source>
        <dbReference type="SAM" id="SignalP"/>
    </source>
</evidence>
<keyword evidence="2 6" id="KW-0732">Signal</keyword>
<evidence type="ECO:0000313" key="8">
    <source>
        <dbReference type="Proteomes" id="UP000501830"/>
    </source>
</evidence>
<dbReference type="RefSeq" id="WP_166063302.1">
    <property type="nucleotide sequence ID" value="NZ_CP049889.1"/>
</dbReference>
<evidence type="ECO:0000256" key="2">
    <source>
        <dbReference type="ARBA" id="ARBA00022729"/>
    </source>
</evidence>